<dbReference type="Proteomes" id="UP000324336">
    <property type="component" value="Unassembled WGS sequence"/>
</dbReference>
<proteinExistence type="predicted"/>
<protein>
    <submittedName>
        <fullName evidence="3">Uncharacterized protein</fullName>
    </submittedName>
</protein>
<keyword evidence="4" id="KW-1185">Reference proteome</keyword>
<dbReference type="Proteomes" id="UP000325002">
    <property type="component" value="Unassembled WGS sequence"/>
</dbReference>
<dbReference type="Proteomes" id="UP000322659">
    <property type="component" value="Unassembled WGS sequence"/>
</dbReference>
<dbReference type="EMBL" id="SAYA01000023">
    <property type="protein sequence ID" value="TXJ24417.1"/>
    <property type="molecule type" value="Genomic_DNA"/>
</dbReference>
<reference evidence="3" key="2">
    <citation type="submission" date="2019-01" db="EMBL/GenBank/DDBJ databases">
        <authorList>
            <person name="Thorell K."/>
        </authorList>
    </citation>
    <scope>NUCLEOTIDE SEQUENCE</scope>
    <source>
        <strain evidence="3">PC3997IV</strain>
        <strain evidence="1">PC4597II</strain>
        <strain evidence="2">PC5099IV</strain>
    </source>
</reference>
<name>A0A5C8FM13_9SPIR</name>
<gene>
    <name evidence="2" type="ORF">EPJ71_04330</name>
    <name evidence="1" type="ORF">EPJ73_11340</name>
    <name evidence="3" type="ORF">EPJ81_06540</name>
</gene>
<organism evidence="3 6">
    <name type="scientific">Brachyspira aalborgi</name>
    <dbReference type="NCBI Taxonomy" id="29522"/>
    <lineage>
        <taxon>Bacteria</taxon>
        <taxon>Pseudomonadati</taxon>
        <taxon>Spirochaetota</taxon>
        <taxon>Spirochaetia</taxon>
        <taxon>Brachyspirales</taxon>
        <taxon>Brachyspiraceae</taxon>
        <taxon>Brachyspira</taxon>
    </lineage>
</organism>
<dbReference type="EMBL" id="SAYD01000018">
    <property type="protein sequence ID" value="TXJ38779.1"/>
    <property type="molecule type" value="Genomic_DNA"/>
</dbReference>
<reference evidence="4 5" key="1">
    <citation type="journal article" date="1992" name="Lakartidningen">
        <title>[Penicillin V and not amoxicillin is the first choice preparation in acute otitis].</title>
        <authorList>
            <person name="Kamme C."/>
            <person name="Lundgren K."/>
            <person name="Prellner K."/>
        </authorList>
    </citation>
    <scope>NUCLEOTIDE SEQUENCE [LARGE SCALE GENOMIC DNA]</scope>
    <source>
        <strain evidence="3 6">PC3997IV</strain>
        <strain evidence="1 5">PC4597II</strain>
        <strain evidence="2 4">PC5099IV</strain>
    </source>
</reference>
<accession>A0A5C8FM13</accession>
<sequence>MSKNRIKQVQITKSQRINPKVDSYDNLENNANKNPSFCFKHISKKHGLKNCEKNELISFFDTLCKLSNLTWNEIINNNRHKLGLETIKIKSLKIPINKDLVNDDHLIAIRFYNKKPMLGFRQGCIYHIMFLDCKMNLYDHS</sequence>
<evidence type="ECO:0000313" key="3">
    <source>
        <dbReference type="EMBL" id="TXJ38779.1"/>
    </source>
</evidence>
<evidence type="ECO:0000313" key="1">
    <source>
        <dbReference type="EMBL" id="TXJ24417.1"/>
    </source>
</evidence>
<dbReference type="RefSeq" id="WP_021958834.1">
    <property type="nucleotide sequence ID" value="NZ_SAXW01000022.1"/>
</dbReference>
<evidence type="ECO:0000313" key="6">
    <source>
        <dbReference type="Proteomes" id="UP000325002"/>
    </source>
</evidence>
<evidence type="ECO:0000313" key="5">
    <source>
        <dbReference type="Proteomes" id="UP000324336"/>
    </source>
</evidence>
<evidence type="ECO:0000313" key="4">
    <source>
        <dbReference type="Proteomes" id="UP000322659"/>
    </source>
</evidence>
<comment type="caution">
    <text evidence="3">The sequence shown here is derived from an EMBL/GenBank/DDBJ whole genome shotgun (WGS) entry which is preliminary data.</text>
</comment>
<evidence type="ECO:0000313" key="2">
    <source>
        <dbReference type="EMBL" id="TXJ32775.1"/>
    </source>
</evidence>
<dbReference type="EMBL" id="SAXZ01000010">
    <property type="protein sequence ID" value="TXJ32775.1"/>
    <property type="molecule type" value="Genomic_DNA"/>
</dbReference>
<dbReference type="AlphaFoldDB" id="A0A5C8FM13"/>